<evidence type="ECO:0000313" key="1">
    <source>
        <dbReference type="EMBL" id="CAK9857728.1"/>
    </source>
</evidence>
<protein>
    <submittedName>
        <fullName evidence="1">Uncharacterized protein</fullName>
    </submittedName>
</protein>
<keyword evidence="2" id="KW-1185">Reference proteome</keyword>
<gene>
    <name evidence="1" type="ORF">CSSPJE1EN2_LOCUS723</name>
</gene>
<reference evidence="1 2" key="1">
    <citation type="submission" date="2024-03" db="EMBL/GenBank/DDBJ databases">
        <authorList>
            <consortium name="ELIXIR-Norway"/>
            <consortium name="Elixir Norway"/>
        </authorList>
    </citation>
    <scope>NUCLEOTIDE SEQUENCE [LARGE SCALE GENOMIC DNA]</scope>
</reference>
<dbReference type="EMBL" id="OZ023702">
    <property type="protein sequence ID" value="CAK9857728.1"/>
    <property type="molecule type" value="Genomic_DNA"/>
</dbReference>
<sequence length="69" mass="7108">MPVLGVVASSGGFLPSTRDPSSARLGDGMGPAALRFFRAPVDVLLCPGSKLWFPDRVLDGSFDGGGTEV</sequence>
<proteinExistence type="predicted"/>
<name>A0ABP1A5E9_9BRYO</name>
<accession>A0ABP1A5E9</accession>
<organism evidence="1 2">
    <name type="scientific">Sphagnum jensenii</name>
    <dbReference type="NCBI Taxonomy" id="128206"/>
    <lineage>
        <taxon>Eukaryota</taxon>
        <taxon>Viridiplantae</taxon>
        <taxon>Streptophyta</taxon>
        <taxon>Embryophyta</taxon>
        <taxon>Bryophyta</taxon>
        <taxon>Sphagnophytina</taxon>
        <taxon>Sphagnopsida</taxon>
        <taxon>Sphagnales</taxon>
        <taxon>Sphagnaceae</taxon>
        <taxon>Sphagnum</taxon>
    </lineage>
</organism>
<dbReference type="Proteomes" id="UP001497522">
    <property type="component" value="Chromosome 1"/>
</dbReference>
<evidence type="ECO:0000313" key="2">
    <source>
        <dbReference type="Proteomes" id="UP001497522"/>
    </source>
</evidence>